<dbReference type="PANTHER" id="PTHR34390:SF2">
    <property type="entry name" value="SUCCINATE TRANSPORTER SUBUNIT YJJP-RELATED"/>
    <property type="match status" value="1"/>
</dbReference>
<evidence type="ECO:0000256" key="4">
    <source>
        <dbReference type="ARBA" id="ARBA00022989"/>
    </source>
</evidence>
<reference evidence="8" key="1">
    <citation type="journal article" date="2021" name="PeerJ">
        <title>Extensive microbial diversity within the chicken gut microbiome revealed by metagenomics and culture.</title>
        <authorList>
            <person name="Gilroy R."/>
            <person name="Ravi A."/>
            <person name="Getino M."/>
            <person name="Pursley I."/>
            <person name="Horton D.L."/>
            <person name="Alikhan N.F."/>
            <person name="Baker D."/>
            <person name="Gharbi K."/>
            <person name="Hall N."/>
            <person name="Watson M."/>
            <person name="Adriaenssens E.M."/>
            <person name="Foster-Nyarko E."/>
            <person name="Jarju S."/>
            <person name="Secka A."/>
            <person name="Antonio M."/>
            <person name="Oren A."/>
            <person name="Chaudhuri R.R."/>
            <person name="La Ragione R."/>
            <person name="Hildebrand F."/>
            <person name="Pallen M.J."/>
        </authorList>
    </citation>
    <scope>NUCLEOTIDE SEQUENCE</scope>
    <source>
        <strain evidence="8">CHK198-12963</strain>
    </source>
</reference>
<dbReference type="GO" id="GO:0015744">
    <property type="term" value="P:succinate transport"/>
    <property type="evidence" value="ECO:0007669"/>
    <property type="project" value="TreeGrafter"/>
</dbReference>
<dbReference type="AlphaFoldDB" id="A0A9D2PXV5"/>
<organism evidence="8 9">
    <name type="scientific">Candidatus Enterocloster excrementigallinarum</name>
    <dbReference type="NCBI Taxonomy" id="2838558"/>
    <lineage>
        <taxon>Bacteria</taxon>
        <taxon>Bacillati</taxon>
        <taxon>Bacillota</taxon>
        <taxon>Clostridia</taxon>
        <taxon>Lachnospirales</taxon>
        <taxon>Lachnospiraceae</taxon>
        <taxon>Enterocloster</taxon>
    </lineage>
</organism>
<gene>
    <name evidence="8" type="ORF">H9931_13930</name>
</gene>
<evidence type="ECO:0000313" key="9">
    <source>
        <dbReference type="Proteomes" id="UP000823863"/>
    </source>
</evidence>
<evidence type="ECO:0000259" key="7">
    <source>
        <dbReference type="Pfam" id="PF06738"/>
    </source>
</evidence>
<dbReference type="Pfam" id="PF06738">
    <property type="entry name" value="ThrE"/>
    <property type="match status" value="1"/>
</dbReference>
<comment type="similarity">
    <text evidence="6">Belongs to the ThrE exporter (TC 2.A.79) family.</text>
</comment>
<dbReference type="InterPro" id="IPR050539">
    <property type="entry name" value="ThrE_Dicarb/AminoAcid_Exp"/>
</dbReference>
<dbReference type="PANTHER" id="PTHR34390">
    <property type="entry name" value="UPF0442 PROTEIN YJJB-RELATED"/>
    <property type="match status" value="1"/>
</dbReference>
<feature type="domain" description="Threonine/serine exporter-like N-terminal" evidence="7">
    <location>
        <begin position="8"/>
        <end position="69"/>
    </location>
</feature>
<evidence type="ECO:0000256" key="3">
    <source>
        <dbReference type="ARBA" id="ARBA00022692"/>
    </source>
</evidence>
<dbReference type="GO" id="GO:0022857">
    <property type="term" value="F:transmembrane transporter activity"/>
    <property type="evidence" value="ECO:0007669"/>
    <property type="project" value="InterPro"/>
</dbReference>
<keyword evidence="3" id="KW-0812">Transmembrane</keyword>
<keyword evidence="4" id="KW-1133">Transmembrane helix</keyword>
<evidence type="ECO:0000256" key="5">
    <source>
        <dbReference type="ARBA" id="ARBA00023136"/>
    </source>
</evidence>
<protein>
    <submittedName>
        <fullName evidence="8">Threonine/serine exporter family protein</fullName>
    </submittedName>
</protein>
<reference evidence="8" key="2">
    <citation type="submission" date="2021-04" db="EMBL/GenBank/DDBJ databases">
        <authorList>
            <person name="Gilroy R."/>
        </authorList>
    </citation>
    <scope>NUCLEOTIDE SEQUENCE</scope>
    <source>
        <strain evidence="8">CHK198-12963</strain>
    </source>
</reference>
<sequence length="70" mass="7775">MGGYLSSIMDIGELLLKYGAEVSRVEDTMGRLCKAYGFVRADVFTITSSIIATVTLPDERSITQTRRIKE</sequence>
<keyword evidence="5" id="KW-0472">Membrane</keyword>
<dbReference type="EMBL" id="DWWB01000084">
    <property type="protein sequence ID" value="HJC67787.1"/>
    <property type="molecule type" value="Genomic_DNA"/>
</dbReference>
<name>A0A9D2PXV5_9FIRM</name>
<comment type="caution">
    <text evidence="8">The sequence shown here is derived from an EMBL/GenBank/DDBJ whole genome shotgun (WGS) entry which is preliminary data.</text>
</comment>
<comment type="subcellular location">
    <subcellularLocation>
        <location evidence="1">Cell membrane</location>
        <topology evidence="1">Multi-pass membrane protein</topology>
    </subcellularLocation>
</comment>
<dbReference type="Proteomes" id="UP000823863">
    <property type="component" value="Unassembled WGS sequence"/>
</dbReference>
<evidence type="ECO:0000256" key="6">
    <source>
        <dbReference type="ARBA" id="ARBA00034125"/>
    </source>
</evidence>
<proteinExistence type="inferred from homology"/>
<feature type="non-terminal residue" evidence="8">
    <location>
        <position position="70"/>
    </location>
</feature>
<dbReference type="InterPro" id="IPR010619">
    <property type="entry name" value="ThrE-like_N"/>
</dbReference>
<accession>A0A9D2PXV5</accession>
<evidence type="ECO:0000256" key="1">
    <source>
        <dbReference type="ARBA" id="ARBA00004651"/>
    </source>
</evidence>
<evidence type="ECO:0000256" key="2">
    <source>
        <dbReference type="ARBA" id="ARBA00022475"/>
    </source>
</evidence>
<keyword evidence="2" id="KW-1003">Cell membrane</keyword>
<dbReference type="GO" id="GO:0005886">
    <property type="term" value="C:plasma membrane"/>
    <property type="evidence" value="ECO:0007669"/>
    <property type="project" value="UniProtKB-SubCell"/>
</dbReference>
<evidence type="ECO:0000313" key="8">
    <source>
        <dbReference type="EMBL" id="HJC67787.1"/>
    </source>
</evidence>